<name>A0A803Q8J5_CANSA</name>
<dbReference type="Gramene" id="evm.model.08.1396">
    <property type="protein sequence ID" value="cds.evm.model.08.1396"/>
    <property type="gene ID" value="evm.TU.08.1396"/>
</dbReference>
<dbReference type="AlphaFoldDB" id="A0A803Q8J5"/>
<dbReference type="PANTHER" id="PTHR13511">
    <property type="entry name" value="KXDL MOTIF-CONTAINING PROTEIN 1"/>
    <property type="match status" value="1"/>
</dbReference>
<keyword evidence="4" id="KW-1185">Reference proteome</keyword>
<protein>
    <recommendedName>
        <fullName evidence="2">KxDL domain-containing protein</fullName>
    </recommendedName>
</protein>
<dbReference type="Pfam" id="PF10241">
    <property type="entry name" value="KxDL"/>
    <property type="match status" value="1"/>
</dbReference>
<organism evidence="3 4">
    <name type="scientific">Cannabis sativa</name>
    <name type="common">Hemp</name>
    <name type="synonym">Marijuana</name>
    <dbReference type="NCBI Taxonomy" id="3483"/>
    <lineage>
        <taxon>Eukaryota</taxon>
        <taxon>Viridiplantae</taxon>
        <taxon>Streptophyta</taxon>
        <taxon>Embryophyta</taxon>
        <taxon>Tracheophyta</taxon>
        <taxon>Spermatophyta</taxon>
        <taxon>Magnoliopsida</taxon>
        <taxon>eudicotyledons</taxon>
        <taxon>Gunneridae</taxon>
        <taxon>Pentapetalae</taxon>
        <taxon>rosids</taxon>
        <taxon>fabids</taxon>
        <taxon>Rosales</taxon>
        <taxon>Cannabaceae</taxon>
        <taxon>Cannabis</taxon>
    </lineage>
</organism>
<accession>A0A803Q8J5</accession>
<feature type="domain" description="KxDL" evidence="2">
    <location>
        <begin position="65"/>
        <end position="129"/>
    </location>
</feature>
<evidence type="ECO:0000259" key="2">
    <source>
        <dbReference type="Pfam" id="PF10241"/>
    </source>
</evidence>
<reference evidence="3" key="1">
    <citation type="submission" date="2018-11" db="EMBL/GenBank/DDBJ databases">
        <authorList>
            <person name="Grassa J C."/>
        </authorList>
    </citation>
    <scope>NUCLEOTIDE SEQUENCE [LARGE SCALE GENOMIC DNA]</scope>
</reference>
<dbReference type="Proteomes" id="UP000596661">
    <property type="component" value="Chromosome 8"/>
</dbReference>
<dbReference type="GO" id="GO:0099078">
    <property type="term" value="C:BORC complex"/>
    <property type="evidence" value="ECO:0007669"/>
    <property type="project" value="TreeGrafter"/>
</dbReference>
<dbReference type="EnsemblPlants" id="evm.model.08.1396">
    <property type="protein sequence ID" value="cds.evm.model.08.1396"/>
    <property type="gene ID" value="evm.TU.08.1396"/>
</dbReference>
<reference evidence="3" key="2">
    <citation type="submission" date="2021-03" db="UniProtKB">
        <authorList>
            <consortium name="EnsemblPlants"/>
        </authorList>
    </citation>
    <scope>IDENTIFICATION</scope>
</reference>
<evidence type="ECO:0000313" key="4">
    <source>
        <dbReference type="Proteomes" id="UP000596661"/>
    </source>
</evidence>
<proteinExistence type="inferred from homology"/>
<sequence length="148" mass="17135">MILPRMILSPFINFQFPISIRFSINKHQQQERFFPMVPNGEEAWKGRKPIEKPSPTGACSEVFGLGRLQDSNAVLSHFNEYSENCFAEVSGDFSRNTRVLKSMKTDLDYVFLKLRSMKSRILATYPDAFPNDSEREVLDRRPDLETPQ</sequence>
<evidence type="ECO:0000256" key="1">
    <source>
        <dbReference type="ARBA" id="ARBA00005913"/>
    </source>
</evidence>
<dbReference type="InterPro" id="IPR019371">
    <property type="entry name" value="KxDL_dom"/>
</dbReference>
<dbReference type="GO" id="GO:0032418">
    <property type="term" value="P:lysosome localization"/>
    <property type="evidence" value="ECO:0007669"/>
    <property type="project" value="TreeGrafter"/>
</dbReference>
<dbReference type="EMBL" id="UZAU01000710">
    <property type="status" value="NOT_ANNOTATED_CDS"/>
    <property type="molecule type" value="Genomic_DNA"/>
</dbReference>
<dbReference type="PANTHER" id="PTHR13511:SF0">
    <property type="entry name" value="KXDL MOTIF-CONTAINING PROTEIN 1"/>
    <property type="match status" value="1"/>
</dbReference>
<dbReference type="InterPro" id="IPR039843">
    <property type="entry name" value="KXD1-like"/>
</dbReference>
<evidence type="ECO:0000313" key="3">
    <source>
        <dbReference type="EnsemblPlants" id="cds.evm.model.08.1396"/>
    </source>
</evidence>
<comment type="similarity">
    <text evidence="1">Belongs to the KXD1 family.</text>
</comment>